<feature type="region of interest" description="Disordered" evidence="1">
    <location>
        <begin position="85"/>
        <end position="104"/>
    </location>
</feature>
<dbReference type="Proteomes" id="UP001189429">
    <property type="component" value="Unassembled WGS sequence"/>
</dbReference>
<accession>A0ABN9RRF9</accession>
<protein>
    <submittedName>
        <fullName evidence="2">Uncharacterized protein</fullName>
    </submittedName>
</protein>
<sequence>MAPHLPREQAGRRALALHRARRALAPARWPRRGRRPQIAAGQKRGGGEKQKRTILATSLRQELREQGPCKEEIARQIQSMLEKLRAPPRRSRAGRVRQRAAKER</sequence>
<comment type="caution">
    <text evidence="2">The sequence shown here is derived from an EMBL/GenBank/DDBJ whole genome shotgun (WGS) entry which is preliminary data.</text>
</comment>
<reference evidence="2" key="1">
    <citation type="submission" date="2023-10" db="EMBL/GenBank/DDBJ databases">
        <authorList>
            <person name="Chen Y."/>
            <person name="Shah S."/>
            <person name="Dougan E. K."/>
            <person name="Thang M."/>
            <person name="Chan C."/>
        </authorList>
    </citation>
    <scope>NUCLEOTIDE SEQUENCE [LARGE SCALE GENOMIC DNA]</scope>
</reference>
<evidence type="ECO:0000313" key="2">
    <source>
        <dbReference type="EMBL" id="CAK0820856.1"/>
    </source>
</evidence>
<feature type="compositionally biased region" description="Basic residues" evidence="1">
    <location>
        <begin position="86"/>
        <end position="104"/>
    </location>
</feature>
<dbReference type="EMBL" id="CAUYUJ010007469">
    <property type="protein sequence ID" value="CAK0820856.1"/>
    <property type="molecule type" value="Genomic_DNA"/>
</dbReference>
<gene>
    <name evidence="2" type="ORF">PCOR1329_LOCUS22371</name>
</gene>
<organism evidence="2 3">
    <name type="scientific">Prorocentrum cordatum</name>
    <dbReference type="NCBI Taxonomy" id="2364126"/>
    <lineage>
        <taxon>Eukaryota</taxon>
        <taxon>Sar</taxon>
        <taxon>Alveolata</taxon>
        <taxon>Dinophyceae</taxon>
        <taxon>Prorocentrales</taxon>
        <taxon>Prorocentraceae</taxon>
        <taxon>Prorocentrum</taxon>
    </lineage>
</organism>
<feature type="region of interest" description="Disordered" evidence="1">
    <location>
        <begin position="24"/>
        <end position="52"/>
    </location>
</feature>
<evidence type="ECO:0000313" key="3">
    <source>
        <dbReference type="Proteomes" id="UP001189429"/>
    </source>
</evidence>
<proteinExistence type="predicted"/>
<evidence type="ECO:0000256" key="1">
    <source>
        <dbReference type="SAM" id="MobiDB-lite"/>
    </source>
</evidence>
<keyword evidence="3" id="KW-1185">Reference proteome</keyword>
<name>A0ABN9RRF9_9DINO</name>